<evidence type="ECO:0000256" key="3">
    <source>
        <dbReference type="ARBA" id="ARBA00004479"/>
    </source>
</evidence>
<evidence type="ECO:0000256" key="10">
    <source>
        <dbReference type="ARBA" id="ARBA00022729"/>
    </source>
</evidence>
<dbReference type="PANTHER" id="PTHR23255">
    <property type="entry name" value="TRANSFORMING GROWTH FACTOR-BETA RECEPTOR TYPE I AND II"/>
    <property type="match status" value="1"/>
</dbReference>
<dbReference type="GO" id="GO:0006950">
    <property type="term" value="P:response to stress"/>
    <property type="evidence" value="ECO:0007669"/>
    <property type="project" value="UniProtKB-ARBA"/>
</dbReference>
<dbReference type="FunFam" id="1.10.510.10:FF:000018">
    <property type="entry name" value="Receptor protein serine/threonine kinase"/>
    <property type="match status" value="1"/>
</dbReference>
<keyword evidence="6" id="KW-0723">Serine/threonine-protein kinase</keyword>
<evidence type="ECO:0000313" key="23">
    <source>
        <dbReference type="Proteomes" id="UP001497382"/>
    </source>
</evidence>
<feature type="transmembrane region" description="Helical" evidence="19">
    <location>
        <begin position="133"/>
        <end position="155"/>
    </location>
</feature>
<dbReference type="GO" id="GO:0070724">
    <property type="term" value="C:BMP receptor complex"/>
    <property type="evidence" value="ECO:0007669"/>
    <property type="project" value="TreeGrafter"/>
</dbReference>
<keyword evidence="14" id="KW-0460">Magnesium</keyword>
<feature type="signal peptide" evidence="20">
    <location>
        <begin position="1"/>
        <end position="17"/>
    </location>
</feature>
<dbReference type="InterPro" id="IPR045860">
    <property type="entry name" value="Snake_toxin-like_sf"/>
</dbReference>
<proteinExistence type="inferred from homology"/>
<comment type="similarity">
    <text evidence="4">Belongs to the protein kinase superfamily. TKL Ser/Thr protein kinase family. TGFB receptor subfamily.</text>
</comment>
<dbReference type="PROSITE" id="PS50011">
    <property type="entry name" value="PROTEIN_KINASE_DOM"/>
    <property type="match status" value="1"/>
</dbReference>
<keyword evidence="23" id="KW-1185">Reference proteome</keyword>
<comment type="cofactor">
    <cofactor evidence="1">
        <name>Mn(2+)</name>
        <dbReference type="ChEBI" id="CHEBI:29035"/>
    </cofactor>
</comment>
<evidence type="ECO:0000256" key="12">
    <source>
        <dbReference type="ARBA" id="ARBA00022777"/>
    </source>
</evidence>
<keyword evidence="7" id="KW-0808">Transferase</keyword>
<evidence type="ECO:0000256" key="5">
    <source>
        <dbReference type="ARBA" id="ARBA00012401"/>
    </source>
</evidence>
<evidence type="ECO:0000256" key="17">
    <source>
        <dbReference type="ARBA" id="ARBA00023170"/>
    </source>
</evidence>
<dbReference type="SUPFAM" id="SSF57302">
    <property type="entry name" value="Snake toxin-like"/>
    <property type="match status" value="1"/>
</dbReference>
<dbReference type="PROSITE" id="PS00107">
    <property type="entry name" value="PROTEIN_KINASE_ATP"/>
    <property type="match status" value="1"/>
</dbReference>
<keyword evidence="15 19" id="KW-1133">Transmembrane helix</keyword>
<dbReference type="InterPro" id="IPR017441">
    <property type="entry name" value="Protein_kinase_ATP_BS"/>
</dbReference>
<keyword evidence="13 18" id="KW-0067">ATP-binding</keyword>
<dbReference type="SUPFAM" id="SSF56112">
    <property type="entry name" value="Protein kinase-like (PK-like)"/>
    <property type="match status" value="1"/>
</dbReference>
<gene>
    <name evidence="22" type="ORF">LARSCL_LOCUS6086</name>
</gene>
<evidence type="ECO:0000256" key="7">
    <source>
        <dbReference type="ARBA" id="ARBA00022679"/>
    </source>
</evidence>
<evidence type="ECO:0000256" key="15">
    <source>
        <dbReference type="ARBA" id="ARBA00022989"/>
    </source>
</evidence>
<evidence type="ECO:0000256" key="11">
    <source>
        <dbReference type="ARBA" id="ARBA00022741"/>
    </source>
</evidence>
<dbReference type="Gene3D" id="1.10.510.10">
    <property type="entry name" value="Transferase(Phosphotransferase) domain 1"/>
    <property type="match status" value="1"/>
</dbReference>
<dbReference type="InterPro" id="IPR000719">
    <property type="entry name" value="Prot_kinase_dom"/>
</dbReference>
<dbReference type="SMART" id="SM00220">
    <property type="entry name" value="S_TKc"/>
    <property type="match status" value="1"/>
</dbReference>
<dbReference type="EC" id="2.7.11.30" evidence="5"/>
<evidence type="ECO:0000256" key="4">
    <source>
        <dbReference type="ARBA" id="ARBA00009605"/>
    </source>
</evidence>
<evidence type="ECO:0000313" key="22">
    <source>
        <dbReference type="EMBL" id="CAL1271907.1"/>
    </source>
</evidence>
<evidence type="ECO:0000256" key="20">
    <source>
        <dbReference type="SAM" id="SignalP"/>
    </source>
</evidence>
<keyword evidence="8 19" id="KW-0812">Transmembrane</keyword>
<dbReference type="GO" id="GO:0071363">
    <property type="term" value="P:cellular response to growth factor stimulus"/>
    <property type="evidence" value="ECO:0007669"/>
    <property type="project" value="TreeGrafter"/>
</dbReference>
<evidence type="ECO:0000259" key="21">
    <source>
        <dbReference type="PROSITE" id="PS50011"/>
    </source>
</evidence>
<evidence type="ECO:0000256" key="1">
    <source>
        <dbReference type="ARBA" id="ARBA00001936"/>
    </source>
</evidence>
<keyword evidence="10 20" id="KW-0732">Signal</keyword>
<dbReference type="PANTHER" id="PTHR23255:SF72">
    <property type="entry name" value="RECEPTOR PROTEIN SERINE_THREONINE KINASE"/>
    <property type="match status" value="1"/>
</dbReference>
<dbReference type="InterPro" id="IPR000333">
    <property type="entry name" value="TGFB_receptor"/>
</dbReference>
<feature type="domain" description="Protein kinase" evidence="21">
    <location>
        <begin position="200"/>
        <end position="490"/>
    </location>
</feature>
<evidence type="ECO:0000256" key="9">
    <source>
        <dbReference type="ARBA" id="ARBA00022723"/>
    </source>
</evidence>
<evidence type="ECO:0000256" key="16">
    <source>
        <dbReference type="ARBA" id="ARBA00023136"/>
    </source>
</evidence>
<comment type="cofactor">
    <cofactor evidence="2">
        <name>Mg(2+)</name>
        <dbReference type="ChEBI" id="CHEBI:18420"/>
    </cofactor>
</comment>
<evidence type="ECO:0000256" key="6">
    <source>
        <dbReference type="ARBA" id="ARBA00022527"/>
    </source>
</evidence>
<dbReference type="EMBL" id="CAXIEN010000057">
    <property type="protein sequence ID" value="CAL1271907.1"/>
    <property type="molecule type" value="Genomic_DNA"/>
</dbReference>
<feature type="chain" id="PRO_5043898091" description="receptor protein serine/threonine kinase" evidence="20">
    <location>
        <begin position="18"/>
        <end position="501"/>
    </location>
</feature>
<dbReference type="Pfam" id="PF07714">
    <property type="entry name" value="PK_Tyr_Ser-Thr"/>
    <property type="match status" value="1"/>
</dbReference>
<comment type="caution">
    <text evidence="22">The sequence shown here is derived from an EMBL/GenBank/DDBJ whole genome shotgun (WGS) entry which is preliminary data.</text>
</comment>
<dbReference type="Pfam" id="PF01064">
    <property type="entry name" value="Activin_recp"/>
    <property type="match status" value="1"/>
</dbReference>
<keyword evidence="12" id="KW-0418">Kinase</keyword>
<keyword evidence="11 18" id="KW-0547">Nucleotide-binding</keyword>
<organism evidence="22 23">
    <name type="scientific">Larinioides sclopetarius</name>
    <dbReference type="NCBI Taxonomy" id="280406"/>
    <lineage>
        <taxon>Eukaryota</taxon>
        <taxon>Metazoa</taxon>
        <taxon>Ecdysozoa</taxon>
        <taxon>Arthropoda</taxon>
        <taxon>Chelicerata</taxon>
        <taxon>Arachnida</taxon>
        <taxon>Araneae</taxon>
        <taxon>Araneomorphae</taxon>
        <taxon>Entelegynae</taxon>
        <taxon>Araneoidea</taxon>
        <taxon>Araneidae</taxon>
        <taxon>Larinioides</taxon>
    </lineage>
</organism>
<dbReference type="Gene3D" id="2.10.60.10">
    <property type="entry name" value="CD59"/>
    <property type="match status" value="1"/>
</dbReference>
<accession>A0AAV1ZJI7</accession>
<dbReference type="Gene3D" id="3.30.200.20">
    <property type="entry name" value="Phosphorylase Kinase, domain 1"/>
    <property type="match status" value="1"/>
</dbReference>
<dbReference type="AlphaFoldDB" id="A0AAV1ZJI7"/>
<evidence type="ECO:0000256" key="19">
    <source>
        <dbReference type="SAM" id="Phobius"/>
    </source>
</evidence>
<dbReference type="InterPro" id="IPR011009">
    <property type="entry name" value="Kinase-like_dom_sf"/>
</dbReference>
<evidence type="ECO:0000256" key="2">
    <source>
        <dbReference type="ARBA" id="ARBA00001946"/>
    </source>
</evidence>
<keyword evidence="16 19" id="KW-0472">Membrane</keyword>
<evidence type="ECO:0000256" key="18">
    <source>
        <dbReference type="PROSITE-ProRule" id="PRU10141"/>
    </source>
</evidence>
<protein>
    <recommendedName>
        <fullName evidence="5">receptor protein serine/threonine kinase</fullName>
        <ecNumber evidence="5">2.7.11.30</ecNumber>
    </recommendedName>
</protein>
<dbReference type="InterPro" id="IPR008271">
    <property type="entry name" value="Ser/Thr_kinase_AS"/>
</dbReference>
<dbReference type="GO" id="GO:0005524">
    <property type="term" value="F:ATP binding"/>
    <property type="evidence" value="ECO:0007669"/>
    <property type="project" value="UniProtKB-UniRule"/>
</dbReference>
<dbReference type="Proteomes" id="UP001497382">
    <property type="component" value="Unassembled WGS sequence"/>
</dbReference>
<dbReference type="GO" id="GO:0046872">
    <property type="term" value="F:metal ion binding"/>
    <property type="evidence" value="ECO:0007669"/>
    <property type="project" value="UniProtKB-KW"/>
</dbReference>
<dbReference type="GO" id="GO:0004675">
    <property type="term" value="F:transmembrane receptor protein serine/threonine kinase activity"/>
    <property type="evidence" value="ECO:0007669"/>
    <property type="project" value="UniProtKB-EC"/>
</dbReference>
<keyword evidence="17" id="KW-0675">Receptor</keyword>
<dbReference type="PROSITE" id="PS00108">
    <property type="entry name" value="PROTEIN_KINASE_ST"/>
    <property type="match status" value="1"/>
</dbReference>
<name>A0AAV1ZJI7_9ARAC</name>
<sequence>MYLQLLLIFATSASIMSKRSPGGPYTCYECQASGCSSPYNKTCDGALSCYTAIDVVKKKYLLEKGCFRDGFVRLSFCNYKNFLTQVTNCCEGHFCNDDEFPSIPDHWTPSPKVENKQLDTEEANSTHVDFSKFVLPVIIAVIISFIAFISIRIILSNNKSNLLPICYDKHTLHTSSDSIVASGSRSSTLTLNQRGLAQDITLIECIGQGRFGRVWKGAFHGENVAVKITPTRDEASWKNEVNIYTKISLYHENVLGFKGCDIITRDFSTEMWLLTAFHEQGSLYDYLLENTITLNKMMQFVRSICSGLLHLHTEMFGSKGKPAIAHRDLKTRNILLTSHGTCVIADFGLAVVNTDESPSINLPINYRVGTKRYMAPEILDDSIKTNSFESFKKADIYSFGLVLWEVCSRCTTDGIVEAYQPPFHDCVPNNPDFEDMKKVVCVESKRPEIPDSWSSDKHLNAVAILMKECWHKNPEVRPTVCRTKKTLDRINADMQELEVLL</sequence>
<evidence type="ECO:0000256" key="14">
    <source>
        <dbReference type="ARBA" id="ARBA00022842"/>
    </source>
</evidence>
<dbReference type="InterPro" id="IPR000472">
    <property type="entry name" value="Activin_recp"/>
</dbReference>
<dbReference type="InterPro" id="IPR001245">
    <property type="entry name" value="Ser-Thr/Tyr_kinase_cat_dom"/>
</dbReference>
<reference evidence="22 23" key="1">
    <citation type="submission" date="2024-04" db="EMBL/GenBank/DDBJ databases">
        <authorList>
            <person name="Rising A."/>
            <person name="Reimegard J."/>
            <person name="Sonavane S."/>
            <person name="Akerstrom W."/>
            <person name="Nylinder S."/>
            <person name="Hedman E."/>
            <person name="Kallberg Y."/>
        </authorList>
    </citation>
    <scope>NUCLEOTIDE SEQUENCE [LARGE SCALE GENOMIC DNA]</scope>
</reference>
<evidence type="ECO:0000256" key="8">
    <source>
        <dbReference type="ARBA" id="ARBA00022692"/>
    </source>
</evidence>
<evidence type="ECO:0000256" key="13">
    <source>
        <dbReference type="ARBA" id="ARBA00022840"/>
    </source>
</evidence>
<keyword evidence="9" id="KW-0479">Metal-binding</keyword>
<comment type="subcellular location">
    <subcellularLocation>
        <location evidence="3">Membrane</location>
        <topology evidence="3">Single-pass type I membrane protein</topology>
    </subcellularLocation>
</comment>
<feature type="binding site" evidence="18">
    <location>
        <position position="227"/>
    </location>
    <ligand>
        <name>ATP</name>
        <dbReference type="ChEBI" id="CHEBI:30616"/>
    </ligand>
</feature>